<protein>
    <submittedName>
        <fullName evidence="2">(northern house mosquito) hypothetical protein</fullName>
    </submittedName>
</protein>
<accession>A0A8D8C0J1</accession>
<dbReference type="AlphaFoldDB" id="A0A8D8C0J1"/>
<dbReference type="EMBL" id="HBUE01097903">
    <property type="protein sequence ID" value="CAG6483859.1"/>
    <property type="molecule type" value="Transcribed_RNA"/>
</dbReference>
<keyword evidence="1" id="KW-1133">Transmembrane helix</keyword>
<dbReference type="EMBL" id="HBUE01329470">
    <property type="protein sequence ID" value="CAG6592520.1"/>
    <property type="molecule type" value="Transcribed_RNA"/>
</dbReference>
<dbReference type="EMBL" id="HBUE01222796">
    <property type="protein sequence ID" value="CAG6540448.1"/>
    <property type="molecule type" value="Transcribed_RNA"/>
</dbReference>
<dbReference type="EMBL" id="HBUE01329469">
    <property type="protein sequence ID" value="CAG6592519.1"/>
    <property type="molecule type" value="Transcribed_RNA"/>
</dbReference>
<evidence type="ECO:0000313" key="2">
    <source>
        <dbReference type="EMBL" id="CAG6483859.1"/>
    </source>
</evidence>
<reference evidence="2" key="1">
    <citation type="submission" date="2021-05" db="EMBL/GenBank/DDBJ databases">
        <authorList>
            <person name="Alioto T."/>
            <person name="Alioto T."/>
            <person name="Gomez Garrido J."/>
        </authorList>
    </citation>
    <scope>NUCLEOTIDE SEQUENCE</scope>
</reference>
<feature type="transmembrane region" description="Helical" evidence="1">
    <location>
        <begin position="56"/>
        <end position="80"/>
    </location>
</feature>
<feature type="transmembrane region" description="Helical" evidence="1">
    <location>
        <begin position="86"/>
        <end position="107"/>
    </location>
</feature>
<name>A0A8D8C0J1_CULPI</name>
<proteinExistence type="predicted"/>
<evidence type="ECO:0000256" key="1">
    <source>
        <dbReference type="SAM" id="Phobius"/>
    </source>
</evidence>
<organism evidence="2">
    <name type="scientific">Culex pipiens</name>
    <name type="common">House mosquito</name>
    <dbReference type="NCBI Taxonomy" id="7175"/>
    <lineage>
        <taxon>Eukaryota</taxon>
        <taxon>Metazoa</taxon>
        <taxon>Ecdysozoa</taxon>
        <taxon>Arthropoda</taxon>
        <taxon>Hexapoda</taxon>
        <taxon>Insecta</taxon>
        <taxon>Pterygota</taxon>
        <taxon>Neoptera</taxon>
        <taxon>Endopterygota</taxon>
        <taxon>Diptera</taxon>
        <taxon>Nematocera</taxon>
        <taxon>Culicoidea</taxon>
        <taxon>Culicidae</taxon>
        <taxon>Culicinae</taxon>
        <taxon>Culicini</taxon>
        <taxon>Culex</taxon>
        <taxon>Culex</taxon>
    </lineage>
</organism>
<keyword evidence="1" id="KW-0812">Transmembrane</keyword>
<keyword evidence="1" id="KW-0472">Membrane</keyword>
<dbReference type="EMBL" id="HBUE01097901">
    <property type="protein sequence ID" value="CAG6483858.1"/>
    <property type="molecule type" value="Transcribed_RNA"/>
</dbReference>
<sequence length="123" mass="13749">MVDLTEKAQRSVVDRTEHDNLQQNLPLTPAALYQGVVIPGTVPRGSRNRQLVQVDFIVVHFHIASILCVCVLCPSDGLYISGQKMPLFPVFPCSSLLVSDLVPRLIARMRHRLRLLLLHSLSV</sequence>
<dbReference type="EMBL" id="HBUE01222795">
    <property type="protein sequence ID" value="CAG6540447.1"/>
    <property type="molecule type" value="Transcribed_RNA"/>
</dbReference>